<dbReference type="Proteomes" id="UP000887564">
    <property type="component" value="Unplaced"/>
</dbReference>
<sequence>MMPTNEYGRDLMGGAMGDYNSHSAGYGNGAGMVSHFFDGCWRREVKERVVIFSLVWKGTLIVSQL</sequence>
<dbReference type="AlphaFoldDB" id="A0A914RMI6"/>
<reference evidence="2" key="1">
    <citation type="submission" date="2022-11" db="UniProtKB">
        <authorList>
            <consortium name="WormBaseParasite"/>
        </authorList>
    </citation>
    <scope>IDENTIFICATION</scope>
</reference>
<evidence type="ECO:0000313" key="1">
    <source>
        <dbReference type="Proteomes" id="UP000887564"/>
    </source>
</evidence>
<accession>A0A914RMI6</accession>
<keyword evidence="1" id="KW-1185">Reference proteome</keyword>
<name>A0A914RMI6_PAREQ</name>
<organism evidence="1 2">
    <name type="scientific">Parascaris equorum</name>
    <name type="common">Equine roundworm</name>
    <dbReference type="NCBI Taxonomy" id="6256"/>
    <lineage>
        <taxon>Eukaryota</taxon>
        <taxon>Metazoa</taxon>
        <taxon>Ecdysozoa</taxon>
        <taxon>Nematoda</taxon>
        <taxon>Chromadorea</taxon>
        <taxon>Rhabditida</taxon>
        <taxon>Spirurina</taxon>
        <taxon>Ascaridomorpha</taxon>
        <taxon>Ascaridoidea</taxon>
        <taxon>Ascarididae</taxon>
        <taxon>Parascaris</taxon>
    </lineage>
</organism>
<evidence type="ECO:0000313" key="2">
    <source>
        <dbReference type="WBParaSite" id="PEQ_0000771901-mRNA-1"/>
    </source>
</evidence>
<dbReference type="WBParaSite" id="PEQ_0000771901-mRNA-1">
    <property type="protein sequence ID" value="PEQ_0000771901-mRNA-1"/>
    <property type="gene ID" value="PEQ_0000771901"/>
</dbReference>
<protein>
    <submittedName>
        <fullName evidence="2">Uncharacterized protein</fullName>
    </submittedName>
</protein>
<proteinExistence type="predicted"/>